<dbReference type="AlphaFoldDB" id="A0A086ZHA7"/>
<evidence type="ECO:0000313" key="5">
    <source>
        <dbReference type="Proteomes" id="UP000029096"/>
    </source>
</evidence>
<evidence type="ECO:0000256" key="2">
    <source>
        <dbReference type="ARBA" id="ARBA00023002"/>
    </source>
</evidence>
<accession>A0A086ZHA7</accession>
<dbReference type="InterPro" id="IPR036291">
    <property type="entry name" value="NAD(P)-bd_dom_sf"/>
</dbReference>
<name>A0A086ZHA7_9BIFI</name>
<dbReference type="SMART" id="SM00822">
    <property type="entry name" value="PKS_KR"/>
    <property type="match status" value="1"/>
</dbReference>
<dbReference type="FunFam" id="3.40.50.720:FF:000047">
    <property type="entry name" value="NADP-dependent L-serine/L-allo-threonine dehydrogenase"/>
    <property type="match status" value="1"/>
</dbReference>
<protein>
    <submittedName>
        <fullName evidence="4">Short-chain dehydrogenase/reductase SDR</fullName>
        <ecNumber evidence="4">1.1.1.276</ecNumber>
    </submittedName>
</protein>
<comment type="caution">
    <text evidence="4">The sequence shown here is derived from an EMBL/GenBank/DDBJ whole genome shotgun (WGS) entry which is preliminary data.</text>
</comment>
<evidence type="ECO:0000256" key="1">
    <source>
        <dbReference type="ARBA" id="ARBA00006484"/>
    </source>
</evidence>
<keyword evidence="2 4" id="KW-0560">Oxidoreductase</keyword>
<evidence type="ECO:0000259" key="3">
    <source>
        <dbReference type="SMART" id="SM00822"/>
    </source>
</evidence>
<dbReference type="RefSeq" id="WP_033522234.1">
    <property type="nucleotide sequence ID" value="NZ_JDUS01000019.1"/>
</dbReference>
<organism evidence="4 5">
    <name type="scientific">Bifidobacterium bohemicum DSM 22767</name>
    <dbReference type="NCBI Taxonomy" id="1437606"/>
    <lineage>
        <taxon>Bacteria</taxon>
        <taxon>Bacillati</taxon>
        <taxon>Actinomycetota</taxon>
        <taxon>Actinomycetes</taxon>
        <taxon>Bifidobacteriales</taxon>
        <taxon>Bifidobacteriaceae</taxon>
        <taxon>Bifidobacterium</taxon>
    </lineage>
</organism>
<gene>
    <name evidence="4" type="ORF">BBOH_0714</name>
</gene>
<feature type="domain" description="Ketoreductase" evidence="3">
    <location>
        <begin position="6"/>
        <end position="184"/>
    </location>
</feature>
<sequence length="254" mass="26959">MTNSNKRVVVTGASSGIGRATAVALANEGWKVVALARREERLRDLVAELGADACEPIVCDVTDDASVQGAVERILAGGQVKALINCAGGAIGQDRIAQCNVEDWRKMYDINVLGTLRITQKLLPALEVAPGGGTVVVISSVAGIEAYEGGAGYCAAKSAERVFAQTLRFEEVGKPLRVIDVSPGMVATEEFSLNRFHGDQAKADAVYAGVPNPLTAEDIAECIRWALDQPDTVDVDSLVVRPRAQASAQRVYHR</sequence>
<proteinExistence type="inferred from homology"/>
<dbReference type="SUPFAM" id="SSF51735">
    <property type="entry name" value="NAD(P)-binding Rossmann-fold domains"/>
    <property type="match status" value="1"/>
</dbReference>
<dbReference type="PANTHER" id="PTHR42901">
    <property type="entry name" value="ALCOHOL DEHYDROGENASE"/>
    <property type="match status" value="1"/>
</dbReference>
<dbReference type="PRINTS" id="PR00081">
    <property type="entry name" value="GDHRDH"/>
</dbReference>
<dbReference type="eggNOG" id="COG4221">
    <property type="taxonomic scope" value="Bacteria"/>
</dbReference>
<dbReference type="Proteomes" id="UP000029096">
    <property type="component" value="Unassembled WGS sequence"/>
</dbReference>
<comment type="similarity">
    <text evidence="1">Belongs to the short-chain dehydrogenases/reductases (SDR) family.</text>
</comment>
<dbReference type="EC" id="1.1.1.276" evidence="4"/>
<dbReference type="STRING" id="1437606.BBOH_0714"/>
<dbReference type="InterPro" id="IPR057326">
    <property type="entry name" value="KR_dom"/>
</dbReference>
<dbReference type="PANTHER" id="PTHR42901:SF1">
    <property type="entry name" value="ALCOHOL DEHYDROGENASE"/>
    <property type="match status" value="1"/>
</dbReference>
<dbReference type="OrthoDB" id="9775296at2"/>
<dbReference type="Gene3D" id="3.40.50.720">
    <property type="entry name" value="NAD(P)-binding Rossmann-like Domain"/>
    <property type="match status" value="1"/>
</dbReference>
<dbReference type="EMBL" id="JGYP01000002">
    <property type="protein sequence ID" value="KFI45907.1"/>
    <property type="molecule type" value="Genomic_DNA"/>
</dbReference>
<dbReference type="GO" id="GO:0031132">
    <property type="term" value="F:serine 3-dehydrogenase activity"/>
    <property type="evidence" value="ECO:0007669"/>
    <property type="project" value="UniProtKB-EC"/>
</dbReference>
<dbReference type="InterPro" id="IPR002347">
    <property type="entry name" value="SDR_fam"/>
</dbReference>
<keyword evidence="5" id="KW-1185">Reference proteome</keyword>
<evidence type="ECO:0000313" key="4">
    <source>
        <dbReference type="EMBL" id="KFI45907.1"/>
    </source>
</evidence>
<reference evidence="4 5" key="1">
    <citation type="submission" date="2014-03" db="EMBL/GenBank/DDBJ databases">
        <title>Genomics of Bifidobacteria.</title>
        <authorList>
            <person name="Ventura M."/>
            <person name="Milani C."/>
            <person name="Lugli G.A."/>
        </authorList>
    </citation>
    <scope>NUCLEOTIDE SEQUENCE [LARGE SCALE GENOMIC DNA]</scope>
    <source>
        <strain evidence="4 5">DSM 22767</strain>
    </source>
</reference>
<dbReference type="Pfam" id="PF00106">
    <property type="entry name" value="adh_short"/>
    <property type="match status" value="1"/>
</dbReference>